<evidence type="ECO:0000313" key="1">
    <source>
        <dbReference type="EMBL" id="CAB3786234.1"/>
    </source>
</evidence>
<sequence>MPLTPQYRLLSKILQSVAENNGETGHFESRSNLA</sequence>
<gene>
    <name evidence="1" type="ORF">LMG27177_01959</name>
</gene>
<reference evidence="1 2" key="1">
    <citation type="submission" date="2020-04" db="EMBL/GenBank/DDBJ databases">
        <authorList>
            <person name="De Canck E."/>
        </authorList>
    </citation>
    <scope>NUCLEOTIDE SEQUENCE [LARGE SCALE GENOMIC DNA]</scope>
    <source>
        <strain evidence="1 2">LMG 27177</strain>
    </source>
</reference>
<organism evidence="1 2">
    <name type="scientific">Paraburkholderia fynbosensis</name>
    <dbReference type="NCBI Taxonomy" id="1200993"/>
    <lineage>
        <taxon>Bacteria</taxon>
        <taxon>Pseudomonadati</taxon>
        <taxon>Pseudomonadota</taxon>
        <taxon>Betaproteobacteria</taxon>
        <taxon>Burkholderiales</taxon>
        <taxon>Burkholderiaceae</taxon>
        <taxon>Paraburkholderia</taxon>
    </lineage>
</organism>
<protein>
    <submittedName>
        <fullName evidence="1">Uncharacterized protein</fullName>
    </submittedName>
</protein>
<proteinExistence type="predicted"/>
<accession>A0A6J5FSM1</accession>
<keyword evidence="2" id="KW-1185">Reference proteome</keyword>
<name>A0A6J5FSM1_9BURK</name>
<evidence type="ECO:0000313" key="2">
    <source>
        <dbReference type="Proteomes" id="UP000494252"/>
    </source>
</evidence>
<dbReference type="EMBL" id="CADIKI010000005">
    <property type="protein sequence ID" value="CAB3786234.1"/>
    <property type="molecule type" value="Genomic_DNA"/>
</dbReference>
<dbReference type="Proteomes" id="UP000494252">
    <property type="component" value="Unassembled WGS sequence"/>
</dbReference>
<dbReference type="AlphaFoldDB" id="A0A6J5FSM1"/>